<dbReference type="Pfam" id="PF00528">
    <property type="entry name" value="BPD_transp_1"/>
    <property type="match status" value="1"/>
</dbReference>
<gene>
    <name evidence="11" type="ORF">FHX33_001058</name>
</gene>
<organism evidence="11 12">
    <name type="scientific">Leifsonia aquatica</name>
    <name type="common">Corynebacterium aquaticum</name>
    <dbReference type="NCBI Taxonomy" id="144185"/>
    <lineage>
        <taxon>Bacteria</taxon>
        <taxon>Bacillati</taxon>
        <taxon>Actinomycetota</taxon>
        <taxon>Actinomycetes</taxon>
        <taxon>Micrococcales</taxon>
        <taxon>Microbacteriaceae</taxon>
        <taxon>Leifsonia</taxon>
    </lineage>
</organism>
<dbReference type="AlphaFoldDB" id="A0A7W4UU86"/>
<evidence type="ECO:0000256" key="7">
    <source>
        <dbReference type="ARBA" id="ARBA00023136"/>
    </source>
</evidence>
<sequence length="289" mass="31176">MTTTLPNRTSTSTSSRSAAPRPPRRRFAGLGLGVYAFLALAFLLIPIVYTFVFSFNDAIKNNIAWRGFTLRNWTNVCDAAGICDAFMASIVIGLISTVIATVLGTMIAIALMRYRFRFRSQTSLLLFLPMASPEVVLGAGLAAQFLSLGVNKGFGTIIIAHVMFCISFVVVTVKARVASLDPALEEAGRDLYGSPNAVFWRITFPLLLPGILSAALLSFSLSFDDFIITNFNAGAVTTFPMYIYIAASRGIPAQANVIASAVFILTILVVLISQLTAAARARRLARSTQ</sequence>
<dbReference type="GO" id="GO:0005886">
    <property type="term" value="C:plasma membrane"/>
    <property type="evidence" value="ECO:0007669"/>
    <property type="project" value="UniProtKB-SubCell"/>
</dbReference>
<name>A0A7W4UU86_LEIAQ</name>
<feature type="transmembrane region" description="Helical" evidence="8">
    <location>
        <begin position="85"/>
        <end position="112"/>
    </location>
</feature>
<evidence type="ECO:0000313" key="12">
    <source>
        <dbReference type="Proteomes" id="UP000538196"/>
    </source>
</evidence>
<evidence type="ECO:0000313" key="11">
    <source>
        <dbReference type="EMBL" id="MBB2966326.1"/>
    </source>
</evidence>
<feature type="transmembrane region" description="Helical" evidence="8">
    <location>
        <begin position="124"/>
        <end position="147"/>
    </location>
</feature>
<dbReference type="Gene3D" id="1.10.3720.10">
    <property type="entry name" value="MetI-like"/>
    <property type="match status" value="1"/>
</dbReference>
<comment type="similarity">
    <text evidence="2">Belongs to the binding-protein-dependent transport system permease family. CysTW subfamily.</text>
</comment>
<feature type="domain" description="ABC transmembrane type-1" evidence="10">
    <location>
        <begin position="86"/>
        <end position="276"/>
    </location>
</feature>
<keyword evidence="7 8" id="KW-0472">Membrane</keyword>
<reference evidence="11 12" key="1">
    <citation type="submission" date="2020-08" db="EMBL/GenBank/DDBJ databases">
        <title>Sequencing the genomes of 1000 actinobacteria strains.</title>
        <authorList>
            <person name="Klenk H.-P."/>
        </authorList>
    </citation>
    <scope>NUCLEOTIDE SEQUENCE [LARGE SCALE GENOMIC DNA]</scope>
    <source>
        <strain evidence="11 12">DSM 20146</strain>
    </source>
</reference>
<dbReference type="InterPro" id="IPR051789">
    <property type="entry name" value="Bact_Polyamine_Transport"/>
</dbReference>
<dbReference type="GO" id="GO:0055085">
    <property type="term" value="P:transmembrane transport"/>
    <property type="evidence" value="ECO:0007669"/>
    <property type="project" value="InterPro"/>
</dbReference>
<dbReference type="InterPro" id="IPR000515">
    <property type="entry name" value="MetI-like"/>
</dbReference>
<protein>
    <submittedName>
        <fullName evidence="11">Spermidine/putrescine transport system permease protein</fullName>
    </submittedName>
</protein>
<evidence type="ECO:0000256" key="3">
    <source>
        <dbReference type="ARBA" id="ARBA00022448"/>
    </source>
</evidence>
<feature type="transmembrane region" description="Helical" evidence="8">
    <location>
        <begin position="27"/>
        <end position="52"/>
    </location>
</feature>
<feature type="region of interest" description="Disordered" evidence="9">
    <location>
        <begin position="1"/>
        <end position="22"/>
    </location>
</feature>
<dbReference type="CDD" id="cd06261">
    <property type="entry name" value="TM_PBP2"/>
    <property type="match status" value="1"/>
</dbReference>
<dbReference type="EMBL" id="JACHVP010000001">
    <property type="protein sequence ID" value="MBB2966326.1"/>
    <property type="molecule type" value="Genomic_DNA"/>
</dbReference>
<evidence type="ECO:0000256" key="9">
    <source>
        <dbReference type="SAM" id="MobiDB-lite"/>
    </source>
</evidence>
<dbReference type="PROSITE" id="PS50928">
    <property type="entry name" value="ABC_TM1"/>
    <property type="match status" value="1"/>
</dbReference>
<accession>A0A7W4UU86</accession>
<feature type="transmembrane region" description="Helical" evidence="8">
    <location>
        <begin position="153"/>
        <end position="177"/>
    </location>
</feature>
<dbReference type="PANTHER" id="PTHR43848">
    <property type="entry name" value="PUTRESCINE TRANSPORT SYSTEM PERMEASE PROTEIN POTI"/>
    <property type="match status" value="1"/>
</dbReference>
<evidence type="ECO:0000256" key="1">
    <source>
        <dbReference type="ARBA" id="ARBA00004651"/>
    </source>
</evidence>
<evidence type="ECO:0000256" key="8">
    <source>
        <dbReference type="RuleBase" id="RU363032"/>
    </source>
</evidence>
<dbReference type="InterPro" id="IPR035906">
    <property type="entry name" value="MetI-like_sf"/>
</dbReference>
<evidence type="ECO:0000256" key="2">
    <source>
        <dbReference type="ARBA" id="ARBA00007069"/>
    </source>
</evidence>
<keyword evidence="3 8" id="KW-0813">Transport</keyword>
<dbReference type="Proteomes" id="UP000538196">
    <property type="component" value="Unassembled WGS sequence"/>
</dbReference>
<keyword evidence="5 8" id="KW-0812">Transmembrane</keyword>
<feature type="compositionally biased region" description="Low complexity" evidence="9">
    <location>
        <begin position="1"/>
        <end position="19"/>
    </location>
</feature>
<feature type="transmembrane region" description="Helical" evidence="8">
    <location>
        <begin position="226"/>
        <end position="245"/>
    </location>
</feature>
<evidence type="ECO:0000256" key="5">
    <source>
        <dbReference type="ARBA" id="ARBA00022692"/>
    </source>
</evidence>
<keyword evidence="6 8" id="KW-1133">Transmembrane helix</keyword>
<evidence type="ECO:0000256" key="6">
    <source>
        <dbReference type="ARBA" id="ARBA00022989"/>
    </source>
</evidence>
<feature type="transmembrane region" description="Helical" evidence="8">
    <location>
        <begin position="257"/>
        <end position="279"/>
    </location>
</feature>
<comment type="subcellular location">
    <subcellularLocation>
        <location evidence="1 8">Cell membrane</location>
        <topology evidence="1 8">Multi-pass membrane protein</topology>
    </subcellularLocation>
</comment>
<keyword evidence="12" id="KW-1185">Reference proteome</keyword>
<dbReference type="PANTHER" id="PTHR43848:SF2">
    <property type="entry name" value="PUTRESCINE TRANSPORT SYSTEM PERMEASE PROTEIN POTI"/>
    <property type="match status" value="1"/>
</dbReference>
<dbReference type="SUPFAM" id="SSF161098">
    <property type="entry name" value="MetI-like"/>
    <property type="match status" value="1"/>
</dbReference>
<comment type="caution">
    <text evidence="11">The sequence shown here is derived from an EMBL/GenBank/DDBJ whole genome shotgun (WGS) entry which is preliminary data.</text>
</comment>
<evidence type="ECO:0000256" key="4">
    <source>
        <dbReference type="ARBA" id="ARBA00022475"/>
    </source>
</evidence>
<feature type="transmembrane region" description="Helical" evidence="8">
    <location>
        <begin position="198"/>
        <end position="220"/>
    </location>
</feature>
<proteinExistence type="inferred from homology"/>
<keyword evidence="4" id="KW-1003">Cell membrane</keyword>
<evidence type="ECO:0000259" key="10">
    <source>
        <dbReference type="PROSITE" id="PS50928"/>
    </source>
</evidence>